<proteinExistence type="predicted"/>
<gene>
    <name evidence="1" type="ORF">TorRG33x02_210630</name>
</gene>
<dbReference type="InParanoid" id="A0A2P5EC14"/>
<evidence type="ECO:0000313" key="2">
    <source>
        <dbReference type="Proteomes" id="UP000237000"/>
    </source>
</evidence>
<accession>A0A2P5EC14</accession>
<dbReference type="AlphaFoldDB" id="A0A2P5EC14"/>
<comment type="caution">
    <text evidence="1">The sequence shown here is derived from an EMBL/GenBank/DDBJ whole genome shotgun (WGS) entry which is preliminary data.</text>
</comment>
<dbReference type="EMBL" id="JXTC01000183">
    <property type="protein sequence ID" value="PON83089.1"/>
    <property type="molecule type" value="Genomic_DNA"/>
</dbReference>
<dbReference type="Proteomes" id="UP000237000">
    <property type="component" value="Unassembled WGS sequence"/>
</dbReference>
<name>A0A2P5EC14_TREOI</name>
<reference evidence="2" key="1">
    <citation type="submission" date="2016-06" db="EMBL/GenBank/DDBJ databases">
        <title>Parallel loss of symbiosis genes in relatives of nitrogen-fixing non-legume Parasponia.</title>
        <authorList>
            <person name="Van Velzen R."/>
            <person name="Holmer R."/>
            <person name="Bu F."/>
            <person name="Rutten L."/>
            <person name="Van Zeijl A."/>
            <person name="Liu W."/>
            <person name="Santuari L."/>
            <person name="Cao Q."/>
            <person name="Sharma T."/>
            <person name="Shen D."/>
            <person name="Roswanjaya Y."/>
            <person name="Wardhani T."/>
            <person name="Kalhor M.S."/>
            <person name="Jansen J."/>
            <person name="Van den Hoogen J."/>
            <person name="Gungor B."/>
            <person name="Hartog M."/>
            <person name="Hontelez J."/>
            <person name="Verver J."/>
            <person name="Yang W.-C."/>
            <person name="Schijlen E."/>
            <person name="Repin R."/>
            <person name="Schilthuizen M."/>
            <person name="Schranz E."/>
            <person name="Heidstra R."/>
            <person name="Miyata K."/>
            <person name="Fedorova E."/>
            <person name="Kohlen W."/>
            <person name="Bisseling T."/>
            <person name="Smit S."/>
            <person name="Geurts R."/>
        </authorList>
    </citation>
    <scope>NUCLEOTIDE SEQUENCE [LARGE SCALE GENOMIC DNA]</scope>
    <source>
        <strain evidence="2">cv. RG33-2</strain>
    </source>
</reference>
<organism evidence="1 2">
    <name type="scientific">Trema orientale</name>
    <name type="common">Charcoal tree</name>
    <name type="synonym">Celtis orientalis</name>
    <dbReference type="NCBI Taxonomy" id="63057"/>
    <lineage>
        <taxon>Eukaryota</taxon>
        <taxon>Viridiplantae</taxon>
        <taxon>Streptophyta</taxon>
        <taxon>Embryophyta</taxon>
        <taxon>Tracheophyta</taxon>
        <taxon>Spermatophyta</taxon>
        <taxon>Magnoliopsida</taxon>
        <taxon>eudicotyledons</taxon>
        <taxon>Gunneridae</taxon>
        <taxon>Pentapetalae</taxon>
        <taxon>rosids</taxon>
        <taxon>fabids</taxon>
        <taxon>Rosales</taxon>
        <taxon>Cannabaceae</taxon>
        <taxon>Trema</taxon>
    </lineage>
</organism>
<sequence length="107" mass="11672">MLIPSVSSFPTHSRRLSLSFWPSAPALSLSPPVTRQCRLSLKLDAADSAQLLRTPTALLGAQLRLPGFALSVRSKFLSCKDSSKNPSHSNIMLILLSSMKSKEDLLH</sequence>
<protein>
    <submittedName>
        <fullName evidence="1">Uncharacterized protein</fullName>
    </submittedName>
</protein>
<keyword evidence="2" id="KW-1185">Reference proteome</keyword>
<evidence type="ECO:0000313" key="1">
    <source>
        <dbReference type="EMBL" id="PON83089.1"/>
    </source>
</evidence>